<dbReference type="Proteomes" id="UP000054937">
    <property type="component" value="Unassembled WGS sequence"/>
</dbReference>
<dbReference type="Gene3D" id="3.20.20.140">
    <property type="entry name" value="Metal-dependent hydrolases"/>
    <property type="match status" value="1"/>
</dbReference>
<evidence type="ECO:0000313" key="7">
    <source>
        <dbReference type="EMBL" id="KRX00850.1"/>
    </source>
</evidence>
<protein>
    <recommendedName>
        <fullName evidence="6">Adenosine deaminase domain-containing protein</fullName>
    </recommendedName>
</protein>
<dbReference type="InterPro" id="IPR032466">
    <property type="entry name" value="Metal_Hydrolase"/>
</dbReference>
<dbReference type="OMA" id="YQPRQTM"/>
<sequence length="448" mass="53311">MNKQEFYEKREQLKNCQKNKIYDGLKFSQQEQVLNQKLKIIAENERKYFVEKFGSQFFMSNSAVYEKQIKNISLEKNQNNSLFQILLQVPKLFEEIVKQETTFIEKETGKFFYFQNQDQAGSMFLNLLLEREKSKDKQQFDREIRKKLVLSEDEAADKDKVWQYFQEKINNIINLKEGIDHVEIRAQINSIFSDKGVQLSFQESIEQFVEIQSEMRKKYEGFSITLNQVSLKFFTPEVMKKQLKETFQLKQLYPNLVEGYDMVQEEDKAKSVLDFYEIFQEKDRLAQEFGFDLNLYMHGGESLLLKNENIIDLIQLNCKRIGHGINLVQHSYLMETVREKDICLEICPLSNQILGYCYDLRNHPARTFQNFGIKLCINPDDHGIFNYQGVTLDFYMCMVAFEFDLRDLKLCCLNSLKYSSLQEKEKQEKIISWSQKWDKWVNQVSLEI</sequence>
<name>A0A0V0QF60_PSEPJ</name>
<dbReference type="GO" id="GO:0046103">
    <property type="term" value="P:inosine biosynthetic process"/>
    <property type="evidence" value="ECO:0007669"/>
    <property type="project" value="TreeGrafter"/>
</dbReference>
<dbReference type="InParanoid" id="A0A0V0QF60"/>
<evidence type="ECO:0000313" key="8">
    <source>
        <dbReference type="Proteomes" id="UP000054937"/>
    </source>
</evidence>
<keyword evidence="5" id="KW-0378">Hydrolase</keyword>
<dbReference type="GO" id="GO:0006166">
    <property type="term" value="P:purine ribonucleoside salvage"/>
    <property type="evidence" value="ECO:0007669"/>
    <property type="project" value="UniProtKB-KW"/>
</dbReference>
<evidence type="ECO:0000259" key="6">
    <source>
        <dbReference type="Pfam" id="PF00962"/>
    </source>
</evidence>
<dbReference type="EMBL" id="LDAU01000181">
    <property type="protein sequence ID" value="KRX00850.1"/>
    <property type="molecule type" value="Genomic_DNA"/>
</dbReference>
<evidence type="ECO:0000256" key="5">
    <source>
        <dbReference type="ARBA" id="ARBA00022801"/>
    </source>
</evidence>
<comment type="caution">
    <text evidence="7">The sequence shown here is derived from an EMBL/GenBank/DDBJ whole genome shotgun (WGS) entry which is preliminary data.</text>
</comment>
<evidence type="ECO:0000256" key="2">
    <source>
        <dbReference type="ARBA" id="ARBA00005058"/>
    </source>
</evidence>
<evidence type="ECO:0000256" key="1">
    <source>
        <dbReference type="ARBA" id="ARBA00001947"/>
    </source>
</evidence>
<keyword evidence="4" id="KW-0660">Purine salvage</keyword>
<dbReference type="PANTHER" id="PTHR11409">
    <property type="entry name" value="ADENOSINE DEAMINASE"/>
    <property type="match status" value="1"/>
</dbReference>
<dbReference type="AlphaFoldDB" id="A0A0V0QF60"/>
<dbReference type="GO" id="GO:0004000">
    <property type="term" value="F:adenosine deaminase activity"/>
    <property type="evidence" value="ECO:0007669"/>
    <property type="project" value="TreeGrafter"/>
</dbReference>
<dbReference type="OrthoDB" id="409444at2759"/>
<comment type="cofactor">
    <cofactor evidence="1">
        <name>Zn(2+)</name>
        <dbReference type="ChEBI" id="CHEBI:29105"/>
    </cofactor>
</comment>
<dbReference type="InterPro" id="IPR006330">
    <property type="entry name" value="Ado/ade_deaminase"/>
</dbReference>
<dbReference type="InterPro" id="IPR001365">
    <property type="entry name" value="A_deaminase_dom"/>
</dbReference>
<evidence type="ECO:0000256" key="4">
    <source>
        <dbReference type="ARBA" id="ARBA00022726"/>
    </source>
</evidence>
<feature type="domain" description="Adenosine deaminase" evidence="6">
    <location>
        <begin position="158"/>
        <end position="428"/>
    </location>
</feature>
<gene>
    <name evidence="7" type="ORF">PPERSA_02029</name>
</gene>
<dbReference type="UniPathway" id="UPA00606"/>
<reference evidence="7 8" key="1">
    <citation type="journal article" date="2015" name="Sci. Rep.">
        <title>Genome of the facultative scuticociliatosis pathogen Pseudocohnilembus persalinus provides insight into its virulence through horizontal gene transfer.</title>
        <authorList>
            <person name="Xiong J."/>
            <person name="Wang G."/>
            <person name="Cheng J."/>
            <person name="Tian M."/>
            <person name="Pan X."/>
            <person name="Warren A."/>
            <person name="Jiang C."/>
            <person name="Yuan D."/>
            <person name="Miao W."/>
        </authorList>
    </citation>
    <scope>NUCLEOTIDE SEQUENCE [LARGE SCALE GENOMIC DNA]</scope>
    <source>
        <strain evidence="7">36N120E</strain>
    </source>
</reference>
<proteinExistence type="predicted"/>
<dbReference type="GO" id="GO:0006154">
    <property type="term" value="P:adenosine catabolic process"/>
    <property type="evidence" value="ECO:0007669"/>
    <property type="project" value="TreeGrafter"/>
</dbReference>
<dbReference type="GO" id="GO:0046872">
    <property type="term" value="F:metal ion binding"/>
    <property type="evidence" value="ECO:0007669"/>
    <property type="project" value="UniProtKB-KW"/>
</dbReference>
<keyword evidence="8" id="KW-1185">Reference proteome</keyword>
<dbReference type="SUPFAM" id="SSF51556">
    <property type="entry name" value="Metallo-dependent hydrolases"/>
    <property type="match status" value="1"/>
</dbReference>
<dbReference type="PANTHER" id="PTHR11409:SF39">
    <property type="entry name" value="ADENOSINE DEAMINASE 2"/>
    <property type="match status" value="1"/>
</dbReference>
<organism evidence="7 8">
    <name type="scientific">Pseudocohnilembus persalinus</name>
    <name type="common">Ciliate</name>
    <dbReference type="NCBI Taxonomy" id="266149"/>
    <lineage>
        <taxon>Eukaryota</taxon>
        <taxon>Sar</taxon>
        <taxon>Alveolata</taxon>
        <taxon>Ciliophora</taxon>
        <taxon>Intramacronucleata</taxon>
        <taxon>Oligohymenophorea</taxon>
        <taxon>Scuticociliatia</taxon>
        <taxon>Philasterida</taxon>
        <taxon>Pseudocohnilembidae</taxon>
        <taxon>Pseudocohnilembus</taxon>
    </lineage>
</organism>
<keyword evidence="3" id="KW-0479">Metal-binding</keyword>
<dbReference type="Pfam" id="PF00962">
    <property type="entry name" value="A_deaminase"/>
    <property type="match status" value="1"/>
</dbReference>
<accession>A0A0V0QF60</accession>
<comment type="pathway">
    <text evidence="2">Purine metabolism; purine nucleoside salvage.</text>
</comment>
<evidence type="ECO:0000256" key="3">
    <source>
        <dbReference type="ARBA" id="ARBA00022723"/>
    </source>
</evidence>